<feature type="coiled-coil region" evidence="1">
    <location>
        <begin position="44"/>
        <end position="71"/>
    </location>
</feature>
<dbReference type="NCBIfam" id="NF045779">
    <property type="entry name" value="gas_vesic_GvpG"/>
    <property type="match status" value="1"/>
</dbReference>
<dbReference type="InterPro" id="IPR054797">
    <property type="entry name" value="Gas_vesic_GvpG_halobact"/>
</dbReference>
<dbReference type="Proteomes" id="UP000198882">
    <property type="component" value="Unassembled WGS sequence"/>
</dbReference>
<dbReference type="AlphaFoldDB" id="A0A1G8V9G0"/>
<keyword evidence="3" id="KW-1185">Reference proteome</keyword>
<proteinExistence type="predicted"/>
<sequence>MFILDDLLIRPFVGIVDTLHTMALSELYDIEGLEDELKENQLLYELGERSEEEYQRRKEEIEAEIEIARDVHERLASGRVEVKS</sequence>
<evidence type="ECO:0000313" key="2">
    <source>
        <dbReference type="EMBL" id="SDJ62653.1"/>
    </source>
</evidence>
<dbReference type="STRING" id="1095776.SAMN04515672_1232"/>
<name>A0A1G8V9G0_9EURY</name>
<protein>
    <recommendedName>
        <fullName evidence="4">Gas vesicle protein G</fullName>
    </recommendedName>
</protein>
<dbReference type="OrthoDB" id="214403at2157"/>
<dbReference type="InterPro" id="IPR007804">
    <property type="entry name" value="GvpG"/>
</dbReference>
<reference evidence="3" key="1">
    <citation type="submission" date="2016-10" db="EMBL/GenBank/DDBJ databases">
        <authorList>
            <person name="Varghese N."/>
            <person name="Submissions S."/>
        </authorList>
    </citation>
    <scope>NUCLEOTIDE SEQUENCE [LARGE SCALE GENOMIC DNA]</scope>
    <source>
        <strain evidence="3">B4,CECT 8067,JCM 17497</strain>
    </source>
</reference>
<gene>
    <name evidence="2" type="ORF">SAMN04515672_1232</name>
</gene>
<keyword evidence="1" id="KW-0175">Coiled coil</keyword>
<dbReference type="EMBL" id="FNFE01000001">
    <property type="protein sequence ID" value="SDJ62653.1"/>
    <property type="molecule type" value="Genomic_DNA"/>
</dbReference>
<evidence type="ECO:0000313" key="3">
    <source>
        <dbReference type="Proteomes" id="UP000198882"/>
    </source>
</evidence>
<evidence type="ECO:0000256" key="1">
    <source>
        <dbReference type="SAM" id="Coils"/>
    </source>
</evidence>
<accession>A0A1G8V9G0</accession>
<organism evidence="2 3">
    <name type="scientific">Natronorubrum texcoconense</name>
    <dbReference type="NCBI Taxonomy" id="1095776"/>
    <lineage>
        <taxon>Archaea</taxon>
        <taxon>Methanobacteriati</taxon>
        <taxon>Methanobacteriota</taxon>
        <taxon>Stenosarchaea group</taxon>
        <taxon>Halobacteria</taxon>
        <taxon>Halobacteriales</taxon>
        <taxon>Natrialbaceae</taxon>
        <taxon>Natronorubrum</taxon>
    </lineage>
</organism>
<dbReference type="RefSeq" id="WP_090303663.1">
    <property type="nucleotide sequence ID" value="NZ_FNFE01000001.1"/>
</dbReference>
<evidence type="ECO:0008006" key="4">
    <source>
        <dbReference type="Google" id="ProtNLM"/>
    </source>
</evidence>
<dbReference type="Pfam" id="PF05120">
    <property type="entry name" value="GvpG"/>
    <property type="match status" value="1"/>
</dbReference>